<accession>A0A0F9MFB8</accession>
<comment type="caution">
    <text evidence="1">The sequence shown here is derived from an EMBL/GenBank/DDBJ whole genome shotgun (WGS) entry which is preliminary data.</text>
</comment>
<organism evidence="1">
    <name type="scientific">marine sediment metagenome</name>
    <dbReference type="NCBI Taxonomy" id="412755"/>
    <lineage>
        <taxon>unclassified sequences</taxon>
        <taxon>metagenomes</taxon>
        <taxon>ecological metagenomes</taxon>
    </lineage>
</organism>
<evidence type="ECO:0000313" key="1">
    <source>
        <dbReference type="EMBL" id="KKM98026.1"/>
    </source>
</evidence>
<proteinExistence type="predicted"/>
<gene>
    <name evidence="1" type="ORF">LCGC14_1162090</name>
</gene>
<reference evidence="1" key="1">
    <citation type="journal article" date="2015" name="Nature">
        <title>Complex archaea that bridge the gap between prokaryotes and eukaryotes.</title>
        <authorList>
            <person name="Spang A."/>
            <person name="Saw J.H."/>
            <person name="Jorgensen S.L."/>
            <person name="Zaremba-Niedzwiedzka K."/>
            <person name="Martijn J."/>
            <person name="Lind A.E."/>
            <person name="van Eijk R."/>
            <person name="Schleper C."/>
            <person name="Guy L."/>
            <person name="Ettema T.J."/>
        </authorList>
    </citation>
    <scope>NUCLEOTIDE SEQUENCE</scope>
</reference>
<dbReference type="EMBL" id="LAZR01005677">
    <property type="protein sequence ID" value="KKM98026.1"/>
    <property type="molecule type" value="Genomic_DNA"/>
</dbReference>
<name>A0A0F9MFB8_9ZZZZ</name>
<sequence length="62" mass="6671">MCWASCVGRDGATCLASDTDGGTISRRQRYEEEAVGINGAAFWARVVNPERGSPLAAIEERI</sequence>
<protein>
    <submittedName>
        <fullName evidence="1">Uncharacterized protein</fullName>
    </submittedName>
</protein>
<dbReference type="AlphaFoldDB" id="A0A0F9MFB8"/>